<dbReference type="AlphaFoldDB" id="A0A6A6C7M1"/>
<feature type="region of interest" description="Disordered" evidence="1">
    <location>
        <begin position="175"/>
        <end position="230"/>
    </location>
</feature>
<name>A0A6A6C7M1_ZASCE</name>
<dbReference type="GO" id="GO:0000492">
    <property type="term" value="P:box C/D snoRNP assembly"/>
    <property type="evidence" value="ECO:0007669"/>
    <property type="project" value="InterPro"/>
</dbReference>
<keyword evidence="3" id="KW-1185">Reference proteome</keyword>
<dbReference type="RefSeq" id="XP_033662275.1">
    <property type="nucleotide sequence ID" value="XM_033808886.1"/>
</dbReference>
<reference evidence="2" key="1">
    <citation type="journal article" date="2020" name="Stud. Mycol.">
        <title>101 Dothideomycetes genomes: a test case for predicting lifestyles and emergence of pathogens.</title>
        <authorList>
            <person name="Haridas S."/>
            <person name="Albert R."/>
            <person name="Binder M."/>
            <person name="Bloem J."/>
            <person name="Labutti K."/>
            <person name="Salamov A."/>
            <person name="Andreopoulos B."/>
            <person name="Baker S."/>
            <person name="Barry K."/>
            <person name="Bills G."/>
            <person name="Bluhm B."/>
            <person name="Cannon C."/>
            <person name="Castanera R."/>
            <person name="Culley D."/>
            <person name="Daum C."/>
            <person name="Ezra D."/>
            <person name="Gonzalez J."/>
            <person name="Henrissat B."/>
            <person name="Kuo A."/>
            <person name="Liang C."/>
            <person name="Lipzen A."/>
            <person name="Lutzoni F."/>
            <person name="Magnuson J."/>
            <person name="Mondo S."/>
            <person name="Nolan M."/>
            <person name="Ohm R."/>
            <person name="Pangilinan J."/>
            <person name="Park H.-J."/>
            <person name="Ramirez L."/>
            <person name="Alfaro M."/>
            <person name="Sun H."/>
            <person name="Tritt A."/>
            <person name="Yoshinaga Y."/>
            <person name="Zwiers L.-H."/>
            <person name="Turgeon B."/>
            <person name="Goodwin S."/>
            <person name="Spatafora J."/>
            <person name="Crous P."/>
            <person name="Grigoriev I."/>
        </authorList>
    </citation>
    <scope>NUCLEOTIDE SEQUENCE</scope>
    <source>
        <strain evidence="2">ATCC 36951</strain>
    </source>
</reference>
<dbReference type="EMBL" id="ML993619">
    <property type="protein sequence ID" value="KAF2161386.1"/>
    <property type="molecule type" value="Genomic_DNA"/>
</dbReference>
<evidence type="ECO:0000313" key="3">
    <source>
        <dbReference type="Proteomes" id="UP000799537"/>
    </source>
</evidence>
<proteinExistence type="predicted"/>
<dbReference type="Proteomes" id="UP000799537">
    <property type="component" value="Unassembled WGS sequence"/>
</dbReference>
<feature type="compositionally biased region" description="Basic and acidic residues" evidence="1">
    <location>
        <begin position="111"/>
        <end position="121"/>
    </location>
</feature>
<dbReference type="OrthoDB" id="1112980at2759"/>
<dbReference type="Pfam" id="PF15370">
    <property type="entry name" value="NOPCHAP1"/>
    <property type="match status" value="1"/>
</dbReference>
<accession>A0A6A6C7M1</accession>
<feature type="compositionally biased region" description="Polar residues" evidence="1">
    <location>
        <begin position="27"/>
        <end position="71"/>
    </location>
</feature>
<protein>
    <submittedName>
        <fullName evidence="2">Uncharacterized protein</fullName>
    </submittedName>
</protein>
<dbReference type="InterPro" id="IPR027921">
    <property type="entry name" value="NOPCHAP1"/>
</dbReference>
<sequence length="230" mass="24863">MAQKRTSTEAGIIPVRTRNAEPKRTRLSPTSNAPSDSSDDSTNCSATEAAALQSTPETSDMNRQSSLSSVSAGDEEEPESDVSETATDDDSSEEEEEDESEEEIVTLGGPKRPEIDPKRVLEEAHKLHTRLQQLLPKLRKANQHLAENGSALNIENVGDNEQHIEMNLGLGVLEGQQDSDEEDLVIKESSGGREDGKDATSEVKGQPDAMQSLLGAEQKVQPSIEEVKGD</sequence>
<feature type="compositionally biased region" description="Acidic residues" evidence="1">
    <location>
        <begin position="73"/>
        <end position="104"/>
    </location>
</feature>
<evidence type="ECO:0000313" key="2">
    <source>
        <dbReference type="EMBL" id="KAF2161386.1"/>
    </source>
</evidence>
<feature type="region of interest" description="Disordered" evidence="1">
    <location>
        <begin position="1"/>
        <end position="121"/>
    </location>
</feature>
<gene>
    <name evidence="2" type="ORF">M409DRAFT_28120</name>
</gene>
<dbReference type="PANTHER" id="PTHR38489">
    <property type="entry name" value="HISTONE CHAPERONE DOMAIN-CONTAINING PROTEIN"/>
    <property type="match status" value="1"/>
</dbReference>
<feature type="compositionally biased region" description="Basic and acidic residues" evidence="1">
    <location>
        <begin position="184"/>
        <end position="201"/>
    </location>
</feature>
<organism evidence="2 3">
    <name type="scientific">Zasmidium cellare ATCC 36951</name>
    <dbReference type="NCBI Taxonomy" id="1080233"/>
    <lineage>
        <taxon>Eukaryota</taxon>
        <taxon>Fungi</taxon>
        <taxon>Dikarya</taxon>
        <taxon>Ascomycota</taxon>
        <taxon>Pezizomycotina</taxon>
        <taxon>Dothideomycetes</taxon>
        <taxon>Dothideomycetidae</taxon>
        <taxon>Mycosphaerellales</taxon>
        <taxon>Mycosphaerellaceae</taxon>
        <taxon>Zasmidium</taxon>
    </lineage>
</organism>
<dbReference type="PANTHER" id="PTHR38489:SF1">
    <property type="entry name" value="HISTONE CHAPERONE DOMAIN-CONTAINING PROTEIN"/>
    <property type="match status" value="1"/>
</dbReference>
<dbReference type="GeneID" id="54562158"/>
<evidence type="ECO:0000256" key="1">
    <source>
        <dbReference type="SAM" id="MobiDB-lite"/>
    </source>
</evidence>